<dbReference type="EnsemblPlants" id="EMT05280">
    <property type="protein sequence ID" value="EMT05280"/>
    <property type="gene ID" value="F775_21782"/>
</dbReference>
<sequence>MCFEFGSCFGGGRRDDYGRSRGNHGHGYLSEPAPEYRQPPIIDVHEAGHKAYHDSTPKADHAHAGSHAAYLQDQAGGETPPRHPAWHNKVGDDAGNGAYTPRHHEAAADHRGNAAMAYHPRQFLTCNLAAAAFTLYHKYIIK</sequence>
<feature type="region of interest" description="Disordered" evidence="1">
    <location>
        <begin position="52"/>
        <end position="101"/>
    </location>
</feature>
<evidence type="ECO:0000256" key="1">
    <source>
        <dbReference type="SAM" id="MobiDB-lite"/>
    </source>
</evidence>
<organism evidence="2">
    <name type="scientific">Aegilops tauschii</name>
    <name type="common">Tausch's goatgrass</name>
    <name type="synonym">Aegilops squarrosa</name>
    <dbReference type="NCBI Taxonomy" id="37682"/>
    <lineage>
        <taxon>Eukaryota</taxon>
        <taxon>Viridiplantae</taxon>
        <taxon>Streptophyta</taxon>
        <taxon>Embryophyta</taxon>
        <taxon>Tracheophyta</taxon>
        <taxon>Spermatophyta</taxon>
        <taxon>Magnoliopsida</taxon>
        <taxon>Liliopsida</taxon>
        <taxon>Poales</taxon>
        <taxon>Poaceae</taxon>
        <taxon>BOP clade</taxon>
        <taxon>Pooideae</taxon>
        <taxon>Triticodae</taxon>
        <taxon>Triticeae</taxon>
        <taxon>Triticinae</taxon>
        <taxon>Aegilops</taxon>
    </lineage>
</organism>
<evidence type="ECO:0000313" key="2">
    <source>
        <dbReference type="EnsemblPlants" id="EMT05280"/>
    </source>
</evidence>
<reference evidence="2" key="1">
    <citation type="submission" date="2015-06" db="UniProtKB">
        <authorList>
            <consortium name="EnsemblPlants"/>
        </authorList>
    </citation>
    <scope>IDENTIFICATION</scope>
</reference>
<name>M8AUE7_AEGTA</name>
<dbReference type="AlphaFoldDB" id="M8AUE7"/>
<feature type="compositionally biased region" description="Basic and acidic residues" evidence="1">
    <location>
        <begin position="52"/>
        <end position="63"/>
    </location>
</feature>
<accession>M8AUE7</accession>
<protein>
    <submittedName>
        <fullName evidence="2">Uncharacterized protein</fullName>
    </submittedName>
</protein>
<proteinExistence type="predicted"/>